<evidence type="ECO:0000259" key="6">
    <source>
        <dbReference type="PROSITE" id="PS50977"/>
    </source>
</evidence>
<dbReference type="InterPro" id="IPR036271">
    <property type="entry name" value="Tet_transcr_reg_TetR-rel_C_sf"/>
</dbReference>
<sequence>MPTVKRDTYTPDSLLSVAVRVFNERGYDGTSMEHLSKAAGISKSSIYHHVRGKEELLRRGISRALDGLFAVLEEPRACEGRAVERLEHVTRRTVEVLMAELPYVTLLLRVRGNTETEVWAMSRRREFDQRVAELVKQAAAEGDLRSDVDARLATRLLFGMINSIAEWYRPDRAPHNGDRGEAITSGGAEPDNGAGTSAEVAEAVIRTAFAGLRTG</sequence>
<dbReference type="Pfam" id="PF00440">
    <property type="entry name" value="TetR_N"/>
    <property type="match status" value="1"/>
</dbReference>
<dbReference type="InterPro" id="IPR041490">
    <property type="entry name" value="KstR2_TetR_C"/>
</dbReference>
<keyword evidence="2 4" id="KW-0238">DNA-binding</keyword>
<protein>
    <submittedName>
        <fullName evidence="7">TetR family transcriptional regulator</fullName>
    </submittedName>
</protein>
<dbReference type="PRINTS" id="PR00455">
    <property type="entry name" value="HTHTETR"/>
</dbReference>
<dbReference type="InterPro" id="IPR050109">
    <property type="entry name" value="HTH-type_TetR-like_transc_reg"/>
</dbReference>
<evidence type="ECO:0000256" key="1">
    <source>
        <dbReference type="ARBA" id="ARBA00023015"/>
    </source>
</evidence>
<proteinExistence type="predicted"/>
<evidence type="ECO:0000256" key="4">
    <source>
        <dbReference type="PROSITE-ProRule" id="PRU00335"/>
    </source>
</evidence>
<evidence type="ECO:0000256" key="5">
    <source>
        <dbReference type="SAM" id="MobiDB-lite"/>
    </source>
</evidence>
<evidence type="ECO:0000256" key="3">
    <source>
        <dbReference type="ARBA" id="ARBA00023163"/>
    </source>
</evidence>
<comment type="caution">
    <text evidence="7">The sequence shown here is derived from an EMBL/GenBank/DDBJ whole genome shotgun (WGS) entry which is preliminary data.</text>
</comment>
<feature type="region of interest" description="Disordered" evidence="5">
    <location>
        <begin position="171"/>
        <end position="196"/>
    </location>
</feature>
<gene>
    <name evidence="7" type="ORF">ITI46_13975</name>
</gene>
<dbReference type="Gene3D" id="1.10.357.10">
    <property type="entry name" value="Tetracycline Repressor, domain 2"/>
    <property type="match status" value="1"/>
</dbReference>
<evidence type="ECO:0000313" key="8">
    <source>
        <dbReference type="Proteomes" id="UP001519064"/>
    </source>
</evidence>
<evidence type="ECO:0000256" key="2">
    <source>
        <dbReference type="ARBA" id="ARBA00023125"/>
    </source>
</evidence>
<accession>A0ABS3XBK4</accession>
<dbReference type="SUPFAM" id="SSF46689">
    <property type="entry name" value="Homeodomain-like"/>
    <property type="match status" value="1"/>
</dbReference>
<dbReference type="PANTHER" id="PTHR30055:SF234">
    <property type="entry name" value="HTH-TYPE TRANSCRIPTIONAL REGULATOR BETI"/>
    <property type="match status" value="1"/>
</dbReference>
<dbReference type="SUPFAM" id="SSF48498">
    <property type="entry name" value="Tetracyclin repressor-like, C-terminal domain"/>
    <property type="match status" value="1"/>
</dbReference>
<keyword evidence="1" id="KW-0805">Transcription regulation</keyword>
<feature type="domain" description="HTH tetR-type" evidence="6">
    <location>
        <begin position="8"/>
        <end position="68"/>
    </location>
</feature>
<feature type="compositionally biased region" description="Basic and acidic residues" evidence="5">
    <location>
        <begin position="171"/>
        <end position="181"/>
    </location>
</feature>
<organism evidence="7 8">
    <name type="scientific">Streptomyces oryzae</name>
    <dbReference type="NCBI Taxonomy" id="1434886"/>
    <lineage>
        <taxon>Bacteria</taxon>
        <taxon>Bacillati</taxon>
        <taxon>Actinomycetota</taxon>
        <taxon>Actinomycetes</taxon>
        <taxon>Kitasatosporales</taxon>
        <taxon>Streptomycetaceae</taxon>
        <taxon>Streptomyces</taxon>
    </lineage>
</organism>
<dbReference type="Gene3D" id="1.10.10.60">
    <property type="entry name" value="Homeodomain-like"/>
    <property type="match status" value="1"/>
</dbReference>
<dbReference type="RefSeq" id="WP_209239853.1">
    <property type="nucleotide sequence ID" value="NZ_JADKMA010000060.1"/>
</dbReference>
<dbReference type="InterPro" id="IPR009057">
    <property type="entry name" value="Homeodomain-like_sf"/>
</dbReference>
<dbReference type="InterPro" id="IPR001647">
    <property type="entry name" value="HTH_TetR"/>
</dbReference>
<dbReference type="PROSITE" id="PS50977">
    <property type="entry name" value="HTH_TETR_2"/>
    <property type="match status" value="1"/>
</dbReference>
<dbReference type="EMBL" id="JADKMA010000060">
    <property type="protein sequence ID" value="MBO8192767.1"/>
    <property type="molecule type" value="Genomic_DNA"/>
</dbReference>
<dbReference type="PANTHER" id="PTHR30055">
    <property type="entry name" value="HTH-TYPE TRANSCRIPTIONAL REGULATOR RUTR"/>
    <property type="match status" value="1"/>
</dbReference>
<name>A0ABS3XBK4_9ACTN</name>
<keyword evidence="8" id="KW-1185">Reference proteome</keyword>
<dbReference type="Pfam" id="PF17932">
    <property type="entry name" value="TetR_C_24"/>
    <property type="match status" value="1"/>
</dbReference>
<feature type="DNA-binding region" description="H-T-H motif" evidence="4">
    <location>
        <begin position="31"/>
        <end position="50"/>
    </location>
</feature>
<dbReference type="Proteomes" id="UP001519064">
    <property type="component" value="Unassembled WGS sequence"/>
</dbReference>
<reference evidence="7 8" key="1">
    <citation type="submission" date="2020-11" db="EMBL/GenBank/DDBJ databases">
        <title>Streptomyces spirodelae sp. nov., isolated from duckweed.</title>
        <authorList>
            <person name="Saimee Y."/>
            <person name="Duangmal K."/>
        </authorList>
    </citation>
    <scope>NUCLEOTIDE SEQUENCE [LARGE SCALE GENOMIC DNA]</scope>
    <source>
        <strain evidence="7 8">S16-07</strain>
    </source>
</reference>
<keyword evidence="3" id="KW-0804">Transcription</keyword>
<evidence type="ECO:0000313" key="7">
    <source>
        <dbReference type="EMBL" id="MBO8192767.1"/>
    </source>
</evidence>